<dbReference type="Proteomes" id="UP000008881">
    <property type="component" value="Chromosome"/>
</dbReference>
<keyword evidence="1" id="KW-0472">Membrane</keyword>
<evidence type="ECO:0000313" key="2">
    <source>
        <dbReference type="EMBL" id="AEG98775.1"/>
    </source>
</evidence>
<dbReference type="eggNOG" id="ENOG50340AJ">
    <property type="taxonomic scope" value="Bacteria"/>
</dbReference>
<dbReference type="HOGENOM" id="CLU_2001680_0_0_6"/>
<reference evidence="2 3" key="1">
    <citation type="journal article" date="2012" name="J. Bacteriol.">
        <title>Complete genome sequence of Enterobacter aerogenes KCTC 2190.</title>
        <authorList>
            <person name="Shin S.H."/>
            <person name="Kim S."/>
            <person name="Kim J.Y."/>
            <person name="Lee S."/>
            <person name="Um Y."/>
            <person name="Oh M.K."/>
            <person name="Kim Y.R."/>
            <person name="Lee J."/>
            <person name="Yang K.S."/>
        </authorList>
    </citation>
    <scope>NUCLEOTIDE SEQUENCE [LARGE SCALE GENOMIC DNA]</scope>
    <source>
        <strain evidence="2 3">KCTC 2190</strain>
    </source>
</reference>
<keyword evidence="1" id="KW-0812">Transmembrane</keyword>
<dbReference type="GeneID" id="93312053"/>
<evidence type="ECO:0000313" key="3">
    <source>
        <dbReference type="Proteomes" id="UP000008881"/>
    </source>
</evidence>
<dbReference type="EMBL" id="CP002824">
    <property type="protein sequence ID" value="AEG98775.1"/>
    <property type="molecule type" value="Genomic_DNA"/>
</dbReference>
<feature type="transmembrane region" description="Helical" evidence="1">
    <location>
        <begin position="6"/>
        <end position="23"/>
    </location>
</feature>
<name>A0A0H3FSV8_KLEAK</name>
<organism evidence="2 3">
    <name type="scientific">Klebsiella aerogenes (strain ATCC 13048 / DSM 30053 / CCUG 1429 / JCM 1235 / KCTC 2190 / NBRC 13534 / NCIMB 10102 / NCTC 10006 / CDC 819-56)</name>
    <name type="common">Enterobacter aerogenes</name>
    <dbReference type="NCBI Taxonomy" id="1028307"/>
    <lineage>
        <taxon>Bacteria</taxon>
        <taxon>Pseudomonadati</taxon>
        <taxon>Pseudomonadota</taxon>
        <taxon>Gammaproteobacteria</taxon>
        <taxon>Enterobacterales</taxon>
        <taxon>Enterobacteriaceae</taxon>
        <taxon>Klebsiella/Raoultella group</taxon>
        <taxon>Klebsiella</taxon>
    </lineage>
</organism>
<evidence type="ECO:0000256" key="1">
    <source>
        <dbReference type="SAM" id="Phobius"/>
    </source>
</evidence>
<dbReference type="RefSeq" id="WP_015705447.1">
    <property type="nucleotide sequence ID" value="NC_015663.1"/>
</dbReference>
<dbReference type="OrthoDB" id="6628371at2"/>
<protein>
    <submittedName>
        <fullName evidence="2">Uncharacterized protein</fullName>
    </submittedName>
</protein>
<keyword evidence="1" id="KW-1133">Transmembrane helix</keyword>
<gene>
    <name evidence="2" type="ordered locus">EAE_19340</name>
</gene>
<dbReference type="PATRIC" id="fig|1028307.3.peg.3861"/>
<dbReference type="AlphaFoldDB" id="A0A0H3FSV8"/>
<sequence length="129" mass="14817">MTPGWIINAVLTLVIIFISFYLANRIVKNSQRREQRIIENGNDIQVTILAMRQTGLFINNNPVIDMDLRVQDLNNGKTWLVEKHQETVLLITLDAWQVGVTYEAKLEPKDNAIVFVRDINDKPKLTSGR</sequence>
<accession>A0A0H3FSV8</accession>
<keyword evidence="3" id="KW-1185">Reference proteome</keyword>
<proteinExistence type="predicted"/>
<dbReference type="KEGG" id="eae:EAE_19340"/>